<keyword evidence="1" id="KW-0812">Transmembrane</keyword>
<reference evidence="2 3" key="1">
    <citation type="submission" date="2017-09" db="EMBL/GenBank/DDBJ databases">
        <title>Complete genome of Salmonella enterica subsp. diarizonae isolated from stool of a patient with bacterial enteropathy.</title>
        <authorList>
            <person name="Zhou J."/>
            <person name="Chen Q."/>
            <person name="Guo L."/>
            <person name="Fan J."/>
        </authorList>
    </citation>
    <scope>NUCLEOTIDE SEQUENCE [LARGE SCALE GENOMIC DNA]</scope>
    <source>
        <strain evidence="2 3">HZS154</strain>
    </source>
</reference>
<feature type="transmembrane region" description="Helical" evidence="1">
    <location>
        <begin position="696"/>
        <end position="719"/>
    </location>
</feature>
<organism evidence="2 3">
    <name type="scientific">Salmonella diarizonae</name>
    <dbReference type="NCBI Taxonomy" id="59204"/>
    <lineage>
        <taxon>Bacteria</taxon>
        <taxon>Pseudomonadati</taxon>
        <taxon>Pseudomonadota</taxon>
        <taxon>Gammaproteobacteria</taxon>
        <taxon>Enterobacterales</taxon>
        <taxon>Enterobacteriaceae</taxon>
        <taxon>Salmonella</taxon>
    </lineage>
</organism>
<dbReference type="RefSeq" id="WP_100212326.1">
    <property type="nucleotide sequence ID" value="NZ_CP023345.1"/>
</dbReference>
<feature type="transmembrane region" description="Helical" evidence="1">
    <location>
        <begin position="609"/>
        <end position="638"/>
    </location>
</feature>
<evidence type="ECO:0000256" key="1">
    <source>
        <dbReference type="SAM" id="Phobius"/>
    </source>
</evidence>
<dbReference type="AlphaFoldDB" id="A0A2I5HFZ0"/>
<evidence type="ECO:0000313" key="3">
    <source>
        <dbReference type="Proteomes" id="UP000230639"/>
    </source>
</evidence>
<name>A0A2I5HFZ0_SALDZ</name>
<accession>A0A2I5HFZ0</accession>
<evidence type="ECO:0000313" key="2">
    <source>
        <dbReference type="EMBL" id="ATW54211.1"/>
    </source>
</evidence>
<dbReference type="EMBL" id="CP023345">
    <property type="protein sequence ID" value="ATW54211.1"/>
    <property type="molecule type" value="Genomic_DNA"/>
</dbReference>
<protein>
    <recommendedName>
        <fullName evidence="4">Phage tail tape measure protein</fullName>
    </recommendedName>
</protein>
<keyword evidence="1" id="KW-1133">Transmembrane helix</keyword>
<dbReference type="PANTHER" id="PTHR37813">
    <property type="entry name" value="FELS-2 PROPHAGE PROTEIN"/>
    <property type="match status" value="1"/>
</dbReference>
<gene>
    <name evidence="2" type="ORF">CNQ75_06530</name>
</gene>
<evidence type="ECO:0008006" key="4">
    <source>
        <dbReference type="Google" id="ProtNLM"/>
    </source>
</evidence>
<feature type="transmembrane region" description="Helical" evidence="1">
    <location>
        <begin position="670"/>
        <end position="690"/>
    </location>
</feature>
<proteinExistence type="predicted"/>
<dbReference type="Proteomes" id="UP000230639">
    <property type="component" value="Chromosome"/>
</dbReference>
<dbReference type="PANTHER" id="PTHR37813:SF1">
    <property type="entry name" value="FELS-2 PROPHAGE PROTEIN"/>
    <property type="match status" value="1"/>
</dbReference>
<sequence length="1007" mass="110794">MDKDLRLQVILGAVNKMTAPMKAAQNSNRKLAQAIRTTKGELGKLESVAGKVDAFKKNQQALEKQRSMLAKTTKANLKFALSMEQHGIALVRTRDAIARNDAELKKLQASGSATASAIYNLTVKQRILNQQLKDNQRLWDSANARRDKSIAVHQRREARIKKMTAALKEQSEALKKDGVITKYLSISEGTLSRKIQNTTSALQRQERQLKVSGAALAKYQKMQSTRNSMLIGGGITMAQGTAGLLAIKPMLDAAATYNQHIERFRYQGATDSQIQDAKAFTAKNQITGNSQTDMMRLYTEAYTMTRDEHHAKEATVDLAKAATALKLVAAKGLLNPEQAAAFEHYTYALIKTAEMRNEIATPEQLHAFVNDSVQAYVSSQGMVSPADVYEFMKPGGLAAKDIDTKELLFGFSHIMQEMGAERAGNALNSARQNWVYARTKEAYGDRMLELGLTDKVTYSKSGHVKNFDLKNVRKFTSNPIEYLLEDVVPQIEKIKPKWAMDSNGKLDMALAISKLFSNRTASDLFATIYTQRENIKRQMAAASHAQDMDTVISEGQNSPAGQQLILQAQKSDLYRQLGENIQPLYVASLRKLNELLKGLNSFIEKHPRLAHYFIVAAAGISAMAVAGGALTVAMAGLLGPLAVARYGFSALTGREMPALGSMLKKLNIRAFGRGIMWLVRSPLTLLRGAFIGLGSIVAALGWPVTLIIAALVAGAFLVWKYWDRVKAWFSGFLDELKPAWEAIKDLFAPLAPVFEWIGDKIKAAIKWVKDFITPVKSTSEELKNAEESGRKFGRAISDGIITAIDKIKELWGWLVDIKNNVLNIGDNAISWVKEKVGWNSKPDTTSTLPTMPVPGLLPSPYAMPFGGFHDAGGTLAAGRWGIVGERGPEIITGPASITSRSRTAGLANFALSLPALLADSVQSMFPLQSPETLPLHPYAVFAGADSPPGRQHHTQAYDYGAISQPVIHIHAAPTQNAQDIADMVMRAIKKEQRREEIRRRSAYRDRR</sequence>
<keyword evidence="1" id="KW-0472">Membrane</keyword>